<evidence type="ECO:0008006" key="5">
    <source>
        <dbReference type="Google" id="ProtNLM"/>
    </source>
</evidence>
<dbReference type="EMBL" id="JACAZH010000008">
    <property type="protein sequence ID" value="KAF7361227.1"/>
    <property type="molecule type" value="Genomic_DNA"/>
</dbReference>
<keyword evidence="2" id="KW-1133">Transmembrane helix</keyword>
<evidence type="ECO:0000313" key="4">
    <source>
        <dbReference type="Proteomes" id="UP000623467"/>
    </source>
</evidence>
<evidence type="ECO:0000256" key="1">
    <source>
        <dbReference type="SAM" id="MobiDB-lite"/>
    </source>
</evidence>
<organism evidence="3 4">
    <name type="scientific">Mycena sanguinolenta</name>
    <dbReference type="NCBI Taxonomy" id="230812"/>
    <lineage>
        <taxon>Eukaryota</taxon>
        <taxon>Fungi</taxon>
        <taxon>Dikarya</taxon>
        <taxon>Basidiomycota</taxon>
        <taxon>Agaricomycotina</taxon>
        <taxon>Agaricomycetes</taxon>
        <taxon>Agaricomycetidae</taxon>
        <taxon>Agaricales</taxon>
        <taxon>Marasmiineae</taxon>
        <taxon>Mycenaceae</taxon>
        <taxon>Mycena</taxon>
    </lineage>
</organism>
<keyword evidence="4" id="KW-1185">Reference proteome</keyword>
<feature type="compositionally biased region" description="Low complexity" evidence="1">
    <location>
        <begin position="309"/>
        <end position="331"/>
    </location>
</feature>
<evidence type="ECO:0000256" key="2">
    <source>
        <dbReference type="SAM" id="Phobius"/>
    </source>
</evidence>
<evidence type="ECO:0000313" key="3">
    <source>
        <dbReference type="EMBL" id="KAF7361227.1"/>
    </source>
</evidence>
<protein>
    <recommendedName>
        <fullName evidence="5">Transmembrane protein</fullName>
    </recommendedName>
</protein>
<keyword evidence="2" id="KW-0812">Transmembrane</keyword>
<feature type="region of interest" description="Disordered" evidence="1">
    <location>
        <begin position="288"/>
        <end position="342"/>
    </location>
</feature>
<accession>A0A8H7D6J6</accession>
<sequence>MTLDSMTATSAASVSHFRFQSPSKRHIFDTRLQLRQLFIDYALPEKCLLFPLHLSLHPPLPAAVIYALIVCVALAAFVAFATAAHLSVRSICNLKERRTSTLDVEQSVDTTVCPVKEIPEMLDTSRQSIAAATLATARANLPASLKANGIIKICPLNVRMVLAKVAPRCHLKQLQDYENPARFDATRRRTTAGPSPLRNVVSAEDIKRAAATAVLAAARTRLPVSNIIPKVVVAVNLAKVLGNIAPRSQLKTLNREPPAHFGTSRTRSRPGPSPLRTVIYAEPEAAPVPVATPATPPSVLRPSRVGNLARSSPSPAKRPASKAASPASRPSTGRRLFTGAKENDVEFKFPRAVA</sequence>
<dbReference type="Proteomes" id="UP000623467">
    <property type="component" value="Unassembled WGS sequence"/>
</dbReference>
<gene>
    <name evidence="3" type="ORF">MSAN_01154800</name>
</gene>
<dbReference type="AlphaFoldDB" id="A0A8H7D6J6"/>
<feature type="region of interest" description="Disordered" evidence="1">
    <location>
        <begin position="251"/>
        <end position="275"/>
    </location>
</feature>
<proteinExistence type="predicted"/>
<keyword evidence="2" id="KW-0472">Membrane</keyword>
<feature type="transmembrane region" description="Helical" evidence="2">
    <location>
        <begin position="63"/>
        <end position="88"/>
    </location>
</feature>
<reference evidence="3" key="1">
    <citation type="submission" date="2020-05" db="EMBL/GenBank/DDBJ databases">
        <title>Mycena genomes resolve the evolution of fungal bioluminescence.</title>
        <authorList>
            <person name="Tsai I.J."/>
        </authorList>
    </citation>
    <scope>NUCLEOTIDE SEQUENCE</scope>
    <source>
        <strain evidence="3">160909Yilan</strain>
    </source>
</reference>
<comment type="caution">
    <text evidence="3">The sequence shown here is derived from an EMBL/GenBank/DDBJ whole genome shotgun (WGS) entry which is preliminary data.</text>
</comment>
<name>A0A8H7D6J6_9AGAR</name>